<reference evidence="1 2" key="1">
    <citation type="journal article" date="2014" name="Agronomy (Basel)">
        <title>A Draft Genome Sequence for Ensete ventricosum, the Drought-Tolerant Tree Against Hunger.</title>
        <authorList>
            <person name="Harrison J."/>
            <person name="Moore K.A."/>
            <person name="Paszkiewicz K."/>
            <person name="Jones T."/>
            <person name="Grant M."/>
            <person name="Ambacheew D."/>
            <person name="Muzemil S."/>
            <person name="Studholme D.J."/>
        </authorList>
    </citation>
    <scope>NUCLEOTIDE SEQUENCE [LARGE SCALE GENOMIC DNA]</scope>
</reference>
<evidence type="ECO:0000313" key="1">
    <source>
        <dbReference type="EMBL" id="RRT32256.1"/>
    </source>
</evidence>
<dbReference type="EMBL" id="AMZH03032921">
    <property type="protein sequence ID" value="RRT32256.1"/>
    <property type="molecule type" value="Genomic_DNA"/>
</dbReference>
<proteinExistence type="predicted"/>
<sequence>MPSSAVYPPSAVSRRRDSVVQSVYPPHGRFTCRKLLPATQILCNLVASPPVFFLAISLRVPSELPDSFGESLSELRPRSHLIV</sequence>
<protein>
    <submittedName>
        <fullName evidence="1">Uncharacterized protein</fullName>
    </submittedName>
</protein>
<name>A0A426WYA0_ENSVE</name>
<organism evidence="1 2">
    <name type="scientific">Ensete ventricosum</name>
    <name type="common">Abyssinian banana</name>
    <name type="synonym">Musa ensete</name>
    <dbReference type="NCBI Taxonomy" id="4639"/>
    <lineage>
        <taxon>Eukaryota</taxon>
        <taxon>Viridiplantae</taxon>
        <taxon>Streptophyta</taxon>
        <taxon>Embryophyta</taxon>
        <taxon>Tracheophyta</taxon>
        <taxon>Spermatophyta</taxon>
        <taxon>Magnoliopsida</taxon>
        <taxon>Liliopsida</taxon>
        <taxon>Zingiberales</taxon>
        <taxon>Musaceae</taxon>
        <taxon>Ensete</taxon>
    </lineage>
</organism>
<dbReference type="AlphaFoldDB" id="A0A426WYA0"/>
<dbReference type="Proteomes" id="UP000287651">
    <property type="component" value="Unassembled WGS sequence"/>
</dbReference>
<comment type="caution">
    <text evidence="1">The sequence shown here is derived from an EMBL/GenBank/DDBJ whole genome shotgun (WGS) entry which is preliminary data.</text>
</comment>
<gene>
    <name evidence="1" type="ORF">B296_00057883</name>
</gene>
<evidence type="ECO:0000313" key="2">
    <source>
        <dbReference type="Proteomes" id="UP000287651"/>
    </source>
</evidence>
<accession>A0A426WYA0</accession>